<dbReference type="Proteomes" id="UP000568050">
    <property type="component" value="Unassembled WGS sequence"/>
</dbReference>
<dbReference type="EMBL" id="JACHWP010000022">
    <property type="protein sequence ID" value="MBB3024019.1"/>
    <property type="molecule type" value="Genomic_DNA"/>
</dbReference>
<evidence type="ECO:0000313" key="2">
    <source>
        <dbReference type="Proteomes" id="UP000568050"/>
    </source>
</evidence>
<accession>A0A839QYZ9</accession>
<protein>
    <submittedName>
        <fullName evidence="1">Uncharacterized protein</fullName>
    </submittedName>
</protein>
<organism evidence="1 2">
    <name type="scientific">Helcobacillus massiliensis</name>
    <dbReference type="NCBI Taxonomy" id="521392"/>
    <lineage>
        <taxon>Bacteria</taxon>
        <taxon>Bacillati</taxon>
        <taxon>Actinomycetota</taxon>
        <taxon>Actinomycetes</taxon>
        <taxon>Micrococcales</taxon>
        <taxon>Dermabacteraceae</taxon>
        <taxon>Helcobacillus</taxon>
    </lineage>
</organism>
<comment type="caution">
    <text evidence="1">The sequence shown here is derived from an EMBL/GenBank/DDBJ whole genome shotgun (WGS) entry which is preliminary data.</text>
</comment>
<gene>
    <name evidence="1" type="ORF">FHX50_002326</name>
</gene>
<reference evidence="1 2" key="1">
    <citation type="submission" date="2020-08" db="EMBL/GenBank/DDBJ databases">
        <title>Sequencing the genomes of 1000 actinobacteria strains.</title>
        <authorList>
            <person name="Klenk H.-P."/>
        </authorList>
    </citation>
    <scope>NUCLEOTIDE SEQUENCE [LARGE SCALE GENOMIC DNA]</scope>
    <source>
        <strain evidence="1 2">DSM 23040</strain>
    </source>
</reference>
<proteinExistence type="predicted"/>
<sequence>MKKRSSKRGVGCAPIVSPVGGASAQLAAAMNLVLDAQDRALLEVLLLQT</sequence>
<keyword evidence="2" id="KW-1185">Reference proteome</keyword>
<name>A0A839QYZ9_9MICO</name>
<dbReference type="AlphaFoldDB" id="A0A839QYZ9"/>
<dbReference type="RefSeq" id="WP_183377300.1">
    <property type="nucleotide sequence ID" value="NZ_CBCSFZ010000012.1"/>
</dbReference>
<evidence type="ECO:0000313" key="1">
    <source>
        <dbReference type="EMBL" id="MBB3024019.1"/>
    </source>
</evidence>